<dbReference type="NCBIfam" id="TIGR00046">
    <property type="entry name" value="RsmE family RNA methyltransferase"/>
    <property type="match status" value="1"/>
</dbReference>
<organism evidence="13 14">
    <name type="scientific">Candidatus Bacteroides merdipullorum</name>
    <dbReference type="NCBI Taxonomy" id="2838474"/>
    <lineage>
        <taxon>Bacteria</taxon>
        <taxon>Pseudomonadati</taxon>
        <taxon>Bacteroidota</taxon>
        <taxon>Bacteroidia</taxon>
        <taxon>Bacteroidales</taxon>
        <taxon>Bacteroidaceae</taxon>
        <taxon>Bacteroides</taxon>
    </lineage>
</organism>
<dbReference type="SUPFAM" id="SSF88697">
    <property type="entry name" value="PUA domain-like"/>
    <property type="match status" value="1"/>
</dbReference>
<evidence type="ECO:0000259" key="12">
    <source>
        <dbReference type="Pfam" id="PF20260"/>
    </source>
</evidence>
<dbReference type="InterPro" id="IPR006700">
    <property type="entry name" value="RsmE"/>
</dbReference>
<evidence type="ECO:0000256" key="3">
    <source>
        <dbReference type="ARBA" id="ARBA00022490"/>
    </source>
</evidence>
<reference evidence="13" key="1">
    <citation type="journal article" date="2021" name="PeerJ">
        <title>Extensive microbial diversity within the chicken gut microbiome revealed by metagenomics and culture.</title>
        <authorList>
            <person name="Gilroy R."/>
            <person name="Ravi A."/>
            <person name="Getino M."/>
            <person name="Pursley I."/>
            <person name="Horton D.L."/>
            <person name="Alikhan N.F."/>
            <person name="Baker D."/>
            <person name="Gharbi K."/>
            <person name="Hall N."/>
            <person name="Watson M."/>
            <person name="Adriaenssens E.M."/>
            <person name="Foster-Nyarko E."/>
            <person name="Jarju S."/>
            <person name="Secka A."/>
            <person name="Antonio M."/>
            <person name="Oren A."/>
            <person name="Chaudhuri R.R."/>
            <person name="La Ragione R."/>
            <person name="Hildebrand F."/>
            <person name="Pallen M.J."/>
        </authorList>
    </citation>
    <scope>NUCLEOTIDE SEQUENCE</scope>
    <source>
        <strain evidence="13">ChiHjej12B11-24981</strain>
    </source>
</reference>
<dbReference type="InterPro" id="IPR046886">
    <property type="entry name" value="RsmE_MTase_dom"/>
</dbReference>
<feature type="domain" description="Ribosomal RNA small subunit methyltransferase E methyltransferase" evidence="11">
    <location>
        <begin position="74"/>
        <end position="227"/>
    </location>
</feature>
<dbReference type="PIRSF" id="PIRSF015601">
    <property type="entry name" value="MTase_slr0722"/>
    <property type="match status" value="1"/>
</dbReference>
<dbReference type="GO" id="GO:0070042">
    <property type="term" value="F:rRNA (uridine-N3-)-methyltransferase activity"/>
    <property type="evidence" value="ECO:0007669"/>
    <property type="project" value="TreeGrafter"/>
</dbReference>
<evidence type="ECO:0000256" key="8">
    <source>
        <dbReference type="ARBA" id="ARBA00025699"/>
    </source>
</evidence>
<dbReference type="Proteomes" id="UP000824023">
    <property type="component" value="Unassembled WGS sequence"/>
</dbReference>
<comment type="function">
    <text evidence="8 10">Specifically methylates the N3 position of the uracil ring of uridine 1498 (m3U1498) in 16S rRNA. Acts on the fully assembled 30S ribosomal subunit.</text>
</comment>
<dbReference type="AlphaFoldDB" id="A0A9D2A6M5"/>
<dbReference type="GO" id="GO:0070475">
    <property type="term" value="P:rRNA base methylation"/>
    <property type="evidence" value="ECO:0007669"/>
    <property type="project" value="TreeGrafter"/>
</dbReference>
<evidence type="ECO:0000256" key="9">
    <source>
        <dbReference type="ARBA" id="ARBA00047944"/>
    </source>
</evidence>
<accession>A0A9D2A6M5</accession>
<evidence type="ECO:0000256" key="7">
    <source>
        <dbReference type="ARBA" id="ARBA00022691"/>
    </source>
</evidence>
<dbReference type="CDD" id="cd18084">
    <property type="entry name" value="RsmE-like"/>
    <property type="match status" value="1"/>
</dbReference>
<comment type="similarity">
    <text evidence="2 10">Belongs to the RNA methyltransferase RsmE family.</text>
</comment>
<name>A0A9D2A6M5_9BACE</name>
<protein>
    <recommendedName>
        <fullName evidence="10">Ribosomal RNA small subunit methyltransferase E</fullName>
        <ecNumber evidence="10">2.1.1.193</ecNumber>
    </recommendedName>
</protein>
<evidence type="ECO:0000256" key="1">
    <source>
        <dbReference type="ARBA" id="ARBA00004496"/>
    </source>
</evidence>
<proteinExistence type="inferred from homology"/>
<dbReference type="PANTHER" id="PTHR30027">
    <property type="entry name" value="RIBOSOMAL RNA SMALL SUBUNIT METHYLTRANSFERASE E"/>
    <property type="match status" value="1"/>
</dbReference>
<keyword evidence="4 10" id="KW-0698">rRNA processing</keyword>
<dbReference type="Pfam" id="PF04452">
    <property type="entry name" value="Methyltrans_RNA"/>
    <property type="match status" value="1"/>
</dbReference>
<evidence type="ECO:0000259" key="11">
    <source>
        <dbReference type="Pfam" id="PF04452"/>
    </source>
</evidence>
<comment type="subcellular location">
    <subcellularLocation>
        <location evidence="1 10">Cytoplasm</location>
    </subcellularLocation>
</comment>
<dbReference type="InterPro" id="IPR029028">
    <property type="entry name" value="Alpha/beta_knot_MTases"/>
</dbReference>
<evidence type="ECO:0000256" key="10">
    <source>
        <dbReference type="PIRNR" id="PIRNR015601"/>
    </source>
</evidence>
<evidence type="ECO:0000313" key="13">
    <source>
        <dbReference type="EMBL" id="HIZ01907.1"/>
    </source>
</evidence>
<dbReference type="SUPFAM" id="SSF75217">
    <property type="entry name" value="alpha/beta knot"/>
    <property type="match status" value="1"/>
</dbReference>
<feature type="domain" description="Ribosomal RNA small subunit methyltransferase E PUA-like" evidence="12">
    <location>
        <begin position="15"/>
        <end position="62"/>
    </location>
</feature>
<keyword evidence="3 10" id="KW-0963">Cytoplasm</keyword>
<evidence type="ECO:0000256" key="6">
    <source>
        <dbReference type="ARBA" id="ARBA00022679"/>
    </source>
</evidence>
<evidence type="ECO:0000313" key="14">
    <source>
        <dbReference type="Proteomes" id="UP000824023"/>
    </source>
</evidence>
<gene>
    <name evidence="13" type="ORF">H9819_06600</name>
</gene>
<evidence type="ECO:0000256" key="4">
    <source>
        <dbReference type="ARBA" id="ARBA00022552"/>
    </source>
</evidence>
<dbReference type="PANTHER" id="PTHR30027:SF3">
    <property type="entry name" value="16S RRNA (URACIL(1498)-N(3))-METHYLTRANSFERASE"/>
    <property type="match status" value="1"/>
</dbReference>
<keyword evidence="6 10" id="KW-0808">Transferase</keyword>
<reference evidence="13" key="2">
    <citation type="submission" date="2021-04" db="EMBL/GenBank/DDBJ databases">
        <authorList>
            <person name="Gilroy R."/>
        </authorList>
    </citation>
    <scope>NUCLEOTIDE SEQUENCE</scope>
    <source>
        <strain evidence="13">ChiHjej12B11-24981</strain>
    </source>
</reference>
<dbReference type="GO" id="GO:0005737">
    <property type="term" value="C:cytoplasm"/>
    <property type="evidence" value="ECO:0007669"/>
    <property type="project" value="UniProtKB-SubCell"/>
</dbReference>
<dbReference type="InterPro" id="IPR029026">
    <property type="entry name" value="tRNA_m1G_MTases_N"/>
</dbReference>
<evidence type="ECO:0000256" key="5">
    <source>
        <dbReference type="ARBA" id="ARBA00022603"/>
    </source>
</evidence>
<dbReference type="NCBIfam" id="NF008702">
    <property type="entry name" value="PRK11713.6-1"/>
    <property type="match status" value="1"/>
</dbReference>
<dbReference type="InterPro" id="IPR046887">
    <property type="entry name" value="RsmE_PUA-like"/>
</dbReference>
<keyword evidence="5 10" id="KW-0489">Methyltransferase</keyword>
<evidence type="ECO:0000256" key="2">
    <source>
        <dbReference type="ARBA" id="ARBA00005528"/>
    </source>
</evidence>
<dbReference type="EMBL" id="DXCK01000090">
    <property type="protein sequence ID" value="HIZ01907.1"/>
    <property type="molecule type" value="Genomic_DNA"/>
</dbReference>
<dbReference type="EC" id="2.1.1.193" evidence="10"/>
<keyword evidence="7 10" id="KW-0949">S-adenosyl-L-methionine</keyword>
<dbReference type="Gene3D" id="3.40.1280.10">
    <property type="match status" value="1"/>
</dbReference>
<comment type="catalytic activity">
    <reaction evidence="9 10">
        <text>uridine(1498) in 16S rRNA + S-adenosyl-L-methionine = N(3)-methyluridine(1498) in 16S rRNA + S-adenosyl-L-homocysteine + H(+)</text>
        <dbReference type="Rhea" id="RHEA:42920"/>
        <dbReference type="Rhea" id="RHEA-COMP:10283"/>
        <dbReference type="Rhea" id="RHEA-COMP:10284"/>
        <dbReference type="ChEBI" id="CHEBI:15378"/>
        <dbReference type="ChEBI" id="CHEBI:57856"/>
        <dbReference type="ChEBI" id="CHEBI:59789"/>
        <dbReference type="ChEBI" id="CHEBI:65315"/>
        <dbReference type="ChEBI" id="CHEBI:74502"/>
        <dbReference type="EC" id="2.1.1.193"/>
    </reaction>
</comment>
<dbReference type="InterPro" id="IPR015947">
    <property type="entry name" value="PUA-like_sf"/>
</dbReference>
<dbReference type="Gene3D" id="2.40.240.20">
    <property type="entry name" value="Hypothetical PUA domain-like, domain 1"/>
    <property type="match status" value="1"/>
</dbReference>
<comment type="caution">
    <text evidence="13">The sequence shown here is derived from an EMBL/GenBank/DDBJ whole genome shotgun (WGS) entry which is preliminary data.</text>
</comment>
<dbReference type="Pfam" id="PF20260">
    <property type="entry name" value="PUA_4"/>
    <property type="match status" value="1"/>
</dbReference>
<sequence length="232" mass="26180">MHIFYTPDIQSVHELPEEEAAHALRVLRLQAGDEIMLTDGVGHFYHARISLAAHKRCLVDILEIEAQAPLWSGHLHIAMAPTKNMDRTEWFAEKATEIGLDELTFLNCRFSERKVIKTERIAKILVSAIKQSLKARLPRLNEMTDFKTFIAQPFEGQKFIAHCYKGEKPSLKDMVRKGENVLVLIGPEGDFSEEEVRLAAEAGFIPISLGPSRLRTETAALVACHILNLKNQ</sequence>